<dbReference type="AlphaFoldDB" id="A0A7J6UA80"/>
<comment type="caution">
    <text evidence="1">The sequence shown here is derived from an EMBL/GenBank/DDBJ whole genome shotgun (WGS) entry which is preliminary data.</text>
</comment>
<dbReference type="Proteomes" id="UP000574390">
    <property type="component" value="Unassembled WGS sequence"/>
</dbReference>
<feature type="non-terminal residue" evidence="1">
    <location>
        <position position="1"/>
    </location>
</feature>
<feature type="non-terminal residue" evidence="1">
    <location>
        <position position="256"/>
    </location>
</feature>
<dbReference type="EMBL" id="JABANM010001608">
    <property type="protein sequence ID" value="KAF4753990.1"/>
    <property type="molecule type" value="Genomic_DNA"/>
</dbReference>
<evidence type="ECO:0000313" key="2">
    <source>
        <dbReference type="Proteomes" id="UP000574390"/>
    </source>
</evidence>
<sequence>ITFFSSDKGGRGIDGVAGLLKYMNADGEEREMSWSSADRGSIAPYVEAALAFVRWVIVEEDGGVNSSSSSAAGDGVDDRSVTELAEDMIQRSRDLRAIHKLGGSCSIIYDDDKKDAVDSEGALDATRAFLNRQSFTLMTGGKLGNLRFSITISLAVTAAAVVHPHGSFGSRWEPIGNSTEIQAYKATGCVIHRWPRWSGGERLDKEYEIRIGTNAYDGLVLFEFTDMTEDFVIYRIDRRNDSVEVLVEDDTFVGKP</sequence>
<accession>A0A7J6UA80</accession>
<protein>
    <submittedName>
        <fullName evidence="1">Uncharacterized protein</fullName>
    </submittedName>
</protein>
<proteinExistence type="predicted"/>
<gene>
    <name evidence="1" type="ORF">FOZ62_005882</name>
</gene>
<evidence type="ECO:0000313" key="1">
    <source>
        <dbReference type="EMBL" id="KAF4753990.1"/>
    </source>
</evidence>
<organism evidence="1 2">
    <name type="scientific">Perkinsus olseni</name>
    <name type="common">Perkinsus atlanticus</name>
    <dbReference type="NCBI Taxonomy" id="32597"/>
    <lineage>
        <taxon>Eukaryota</taxon>
        <taxon>Sar</taxon>
        <taxon>Alveolata</taxon>
        <taxon>Perkinsozoa</taxon>
        <taxon>Perkinsea</taxon>
        <taxon>Perkinsida</taxon>
        <taxon>Perkinsidae</taxon>
        <taxon>Perkinsus</taxon>
    </lineage>
</organism>
<name>A0A7J6UA80_PEROL</name>
<reference evidence="1 2" key="1">
    <citation type="submission" date="2020-04" db="EMBL/GenBank/DDBJ databases">
        <title>Perkinsus olseni comparative genomics.</title>
        <authorList>
            <person name="Bogema D.R."/>
        </authorList>
    </citation>
    <scope>NUCLEOTIDE SEQUENCE [LARGE SCALE GENOMIC DNA]</scope>
    <source>
        <strain evidence="1">ATCC PRA-205</strain>
    </source>
</reference>